<feature type="transmembrane region" description="Helical" evidence="6">
    <location>
        <begin position="49"/>
        <end position="73"/>
    </location>
</feature>
<dbReference type="GO" id="GO:0005886">
    <property type="term" value="C:plasma membrane"/>
    <property type="evidence" value="ECO:0007669"/>
    <property type="project" value="UniProtKB-SubCell"/>
</dbReference>
<evidence type="ECO:0000313" key="9">
    <source>
        <dbReference type="Proteomes" id="UP000184339"/>
    </source>
</evidence>
<organism evidence="8 9">
    <name type="scientific">Duganella sacchari</name>
    <dbReference type="NCBI Taxonomy" id="551987"/>
    <lineage>
        <taxon>Bacteria</taxon>
        <taxon>Pseudomonadati</taxon>
        <taxon>Pseudomonadota</taxon>
        <taxon>Betaproteobacteria</taxon>
        <taxon>Burkholderiales</taxon>
        <taxon>Oxalobacteraceae</taxon>
        <taxon>Telluria group</taxon>
        <taxon>Duganella</taxon>
    </lineage>
</organism>
<feature type="domain" description="Copper resistance protein D" evidence="7">
    <location>
        <begin position="197"/>
        <end position="290"/>
    </location>
</feature>
<evidence type="ECO:0000259" key="7">
    <source>
        <dbReference type="Pfam" id="PF05425"/>
    </source>
</evidence>
<dbReference type="InterPro" id="IPR032694">
    <property type="entry name" value="CopC/D"/>
</dbReference>
<protein>
    <submittedName>
        <fullName evidence="8">Putative copper resistance protein D</fullName>
    </submittedName>
</protein>
<dbReference type="PANTHER" id="PTHR34820">
    <property type="entry name" value="INNER MEMBRANE PROTEIN YEBZ"/>
    <property type="match status" value="1"/>
</dbReference>
<sequence>MDAVSLLQIGSAFALNVGFAWLVGSWFARYWIQSNGTSRDDSEAALRKLDLLASGLSAVGSAVALLAATAVMGGVGLREACPMFWMMVSSTDYGHAGSISTLAMIVLFGIRWAGIASRASDIVMALTLAIFAVTRASMGHAGEEGFWTAALAAEAIHFSSIGLWTGAVLVSAWFALSETRIVAFEIGATDRYLDLMSQAAMVAVIGIAITGIFSAWHRVGTSDHLLHTFYGMTLLAKIALVLAAIALGGYNKFIGLPAASRSHSGVRLVRATLQIESFLLLGALFSAAILTSQQPPTAM</sequence>
<gene>
    <name evidence="8" type="ORF">SAMN05192549_1197</name>
</gene>
<dbReference type="RefSeq" id="WP_072789990.1">
    <property type="nucleotide sequence ID" value="NZ_FRCX01000019.1"/>
</dbReference>
<feature type="transmembrane region" description="Helical" evidence="6">
    <location>
        <begin position="195"/>
        <end position="216"/>
    </location>
</feature>
<evidence type="ECO:0000256" key="1">
    <source>
        <dbReference type="ARBA" id="ARBA00004651"/>
    </source>
</evidence>
<dbReference type="Pfam" id="PF05425">
    <property type="entry name" value="CopD"/>
    <property type="match status" value="1"/>
</dbReference>
<name>A0A1M7RC39_9BURK</name>
<feature type="transmembrane region" description="Helical" evidence="6">
    <location>
        <begin position="6"/>
        <end position="28"/>
    </location>
</feature>
<keyword evidence="2" id="KW-1003">Cell membrane</keyword>
<dbReference type="PANTHER" id="PTHR34820:SF4">
    <property type="entry name" value="INNER MEMBRANE PROTEIN YEBZ"/>
    <property type="match status" value="1"/>
</dbReference>
<evidence type="ECO:0000256" key="4">
    <source>
        <dbReference type="ARBA" id="ARBA00022989"/>
    </source>
</evidence>
<feature type="transmembrane region" description="Helical" evidence="6">
    <location>
        <begin position="93"/>
        <end position="110"/>
    </location>
</feature>
<evidence type="ECO:0000256" key="6">
    <source>
        <dbReference type="SAM" id="Phobius"/>
    </source>
</evidence>
<comment type="subcellular location">
    <subcellularLocation>
        <location evidence="1">Cell membrane</location>
        <topology evidence="1">Multi-pass membrane protein</topology>
    </subcellularLocation>
</comment>
<feature type="transmembrane region" description="Helical" evidence="6">
    <location>
        <begin position="161"/>
        <end position="183"/>
    </location>
</feature>
<keyword evidence="9" id="KW-1185">Reference proteome</keyword>
<keyword evidence="5 6" id="KW-0472">Membrane</keyword>
<keyword evidence="3 6" id="KW-0812">Transmembrane</keyword>
<dbReference type="STRING" id="551987.SAMN05192549_1197"/>
<feature type="transmembrane region" description="Helical" evidence="6">
    <location>
        <begin position="228"/>
        <end position="250"/>
    </location>
</feature>
<evidence type="ECO:0000256" key="5">
    <source>
        <dbReference type="ARBA" id="ARBA00023136"/>
    </source>
</evidence>
<dbReference type="Proteomes" id="UP000184339">
    <property type="component" value="Unassembled WGS sequence"/>
</dbReference>
<dbReference type="GO" id="GO:0006825">
    <property type="term" value="P:copper ion transport"/>
    <property type="evidence" value="ECO:0007669"/>
    <property type="project" value="InterPro"/>
</dbReference>
<feature type="transmembrane region" description="Helical" evidence="6">
    <location>
        <begin position="122"/>
        <end position="141"/>
    </location>
</feature>
<dbReference type="AlphaFoldDB" id="A0A1M7RC39"/>
<dbReference type="InterPro" id="IPR008457">
    <property type="entry name" value="Cu-R_CopD_dom"/>
</dbReference>
<keyword evidence="4 6" id="KW-1133">Transmembrane helix</keyword>
<feature type="transmembrane region" description="Helical" evidence="6">
    <location>
        <begin position="271"/>
        <end position="290"/>
    </location>
</feature>
<evidence type="ECO:0000256" key="2">
    <source>
        <dbReference type="ARBA" id="ARBA00022475"/>
    </source>
</evidence>
<evidence type="ECO:0000313" key="8">
    <source>
        <dbReference type="EMBL" id="SHN43857.1"/>
    </source>
</evidence>
<dbReference type="EMBL" id="FRCX01000019">
    <property type="protein sequence ID" value="SHN43857.1"/>
    <property type="molecule type" value="Genomic_DNA"/>
</dbReference>
<evidence type="ECO:0000256" key="3">
    <source>
        <dbReference type="ARBA" id="ARBA00022692"/>
    </source>
</evidence>
<accession>A0A1M7RC39</accession>
<dbReference type="OrthoDB" id="8753116at2"/>
<proteinExistence type="predicted"/>
<reference evidence="9" key="1">
    <citation type="submission" date="2016-11" db="EMBL/GenBank/DDBJ databases">
        <authorList>
            <person name="Varghese N."/>
            <person name="Submissions S."/>
        </authorList>
    </citation>
    <scope>NUCLEOTIDE SEQUENCE [LARGE SCALE GENOMIC DNA]</scope>
    <source>
        <strain evidence="9">Sac-22</strain>
    </source>
</reference>